<dbReference type="AlphaFoldDB" id="A0A1D7ZZ35"/>
<organism evidence="1 2">
    <name type="scientific">Limosilactobacillus fermentum</name>
    <name type="common">Lactobacillus fermentum</name>
    <dbReference type="NCBI Taxonomy" id="1613"/>
    <lineage>
        <taxon>Bacteria</taxon>
        <taxon>Bacillati</taxon>
        <taxon>Bacillota</taxon>
        <taxon>Bacilli</taxon>
        <taxon>Lactobacillales</taxon>
        <taxon>Lactobacillaceae</taxon>
        <taxon>Limosilactobacillus</taxon>
    </lineage>
</organism>
<dbReference type="Proteomes" id="UP000094714">
    <property type="component" value="Chromosome"/>
</dbReference>
<evidence type="ECO:0000313" key="1">
    <source>
        <dbReference type="EMBL" id="AOR75114.1"/>
    </source>
</evidence>
<accession>A0A1D7ZZ35</accession>
<dbReference type="EMBL" id="CP017151">
    <property type="protein sequence ID" value="AOR75114.1"/>
    <property type="molecule type" value="Genomic_DNA"/>
</dbReference>
<sequence length="55" mass="6499">MQNHYFSRHQFNWLMAMVLQFHSTIVLFDEFLTSSISSPSKKCMSLYCFSVSIND</sequence>
<protein>
    <submittedName>
        <fullName evidence="1">Uncharacterized protein</fullName>
    </submittedName>
</protein>
<reference evidence="1 2" key="1">
    <citation type="submission" date="2016-09" db="EMBL/GenBank/DDBJ databases">
        <title>Genome Sequence of the Lactobacillus fermentum strain NCC2970 (CNCM I-5068).</title>
        <authorList>
            <person name="Barretto C."/>
            <person name="Ngom-Bru C."/>
            <person name="Genevaz A."/>
            <person name="Fournier C."/>
            <person name="Moine D."/>
            <person name="Kassam M."/>
            <person name="Iltis A."/>
            <person name="Sagory-Zalkind P."/>
            <person name="Faucherand G."/>
            <person name="Descombes P."/>
            <person name="Duboux S."/>
        </authorList>
    </citation>
    <scope>NUCLEOTIDE SEQUENCE [LARGE SCALE GENOMIC DNA]</scope>
    <source>
        <strain evidence="1 2">NCC2970</strain>
    </source>
</reference>
<gene>
    <name evidence="1" type="ORF">LACFE_CDS1670</name>
</gene>
<evidence type="ECO:0000313" key="2">
    <source>
        <dbReference type="Proteomes" id="UP000094714"/>
    </source>
</evidence>
<name>A0A1D7ZZ35_LIMFE</name>
<proteinExistence type="predicted"/>